<dbReference type="Proteomes" id="UP001163321">
    <property type="component" value="Chromosome 5"/>
</dbReference>
<dbReference type="EMBL" id="CM047584">
    <property type="protein sequence ID" value="KAI9912189.1"/>
    <property type="molecule type" value="Genomic_DNA"/>
</dbReference>
<evidence type="ECO:0000313" key="2">
    <source>
        <dbReference type="Proteomes" id="UP001163321"/>
    </source>
</evidence>
<sequence>MAAEGRLDIAAKYARFPDLSCAILKDRIFNAHPIQGYQPPPFPFDVVQIQSQAQIERQQQQQQQQHQQQQQQQRGYNSKFADGAGTNQFGASAAPKPSPAPMHPSAYGGTQGVTPSRHNNTRRYKKQNHPAPPQQPSYGRPQQPGFSGQQFPQQGPPSSSGNRSHEQVYSGPPSAGRTSHMPSSAYSGVPRGTGFVPAAGTSSPPIPQSTGVNPLAAAMGSSRIAKPSVDMSSHQRGGFVSSVVNKELTLKYGNATTASLSPVASATPRAGSFPPNVVPGSTENLGPQGLPIVNAFNDIVGQLQGLPLTMMEQKQLQEIQKGKEIMFTKLNIVGSRLHEIVAPFGQRDFGTAQTIYVALTASDWAQHKDWLAARTQIAHSHLHEAV</sequence>
<proteinExistence type="predicted"/>
<evidence type="ECO:0000313" key="1">
    <source>
        <dbReference type="EMBL" id="KAI9912189.1"/>
    </source>
</evidence>
<reference evidence="1 2" key="1">
    <citation type="journal article" date="2022" name="bioRxiv">
        <title>The genome of the oomycete Peronosclerospora sorghi, a cosmopolitan pathogen of maize and sorghum, is inflated with dispersed pseudogenes.</title>
        <authorList>
            <person name="Fletcher K."/>
            <person name="Martin F."/>
            <person name="Isakeit T."/>
            <person name="Cavanaugh K."/>
            <person name="Magill C."/>
            <person name="Michelmore R."/>
        </authorList>
    </citation>
    <scope>NUCLEOTIDE SEQUENCE [LARGE SCALE GENOMIC DNA]</scope>
    <source>
        <strain evidence="1">P6</strain>
    </source>
</reference>
<keyword evidence="2" id="KW-1185">Reference proteome</keyword>
<name>A0ACC0W0C6_9STRA</name>
<accession>A0ACC0W0C6</accession>
<organism evidence="1 2">
    <name type="scientific">Peronosclerospora sorghi</name>
    <dbReference type="NCBI Taxonomy" id="230839"/>
    <lineage>
        <taxon>Eukaryota</taxon>
        <taxon>Sar</taxon>
        <taxon>Stramenopiles</taxon>
        <taxon>Oomycota</taxon>
        <taxon>Peronosporomycetes</taxon>
        <taxon>Peronosporales</taxon>
        <taxon>Peronosporaceae</taxon>
        <taxon>Peronosclerospora</taxon>
    </lineage>
</organism>
<comment type="caution">
    <text evidence="1">The sequence shown here is derived from an EMBL/GenBank/DDBJ whole genome shotgun (WGS) entry which is preliminary data.</text>
</comment>
<protein>
    <submittedName>
        <fullName evidence="1">Uncharacterized protein</fullName>
    </submittedName>
</protein>
<gene>
    <name evidence="1" type="ORF">PsorP6_009199</name>
</gene>